<dbReference type="Proteomes" id="UP000013782">
    <property type="component" value="Unassembled WGS sequence"/>
</dbReference>
<dbReference type="PANTHER" id="PTHR46847">
    <property type="entry name" value="D-ALLOSE-BINDING PERIPLASMIC PROTEIN-RELATED"/>
    <property type="match status" value="1"/>
</dbReference>
<evidence type="ECO:0000256" key="3">
    <source>
        <dbReference type="ARBA" id="ARBA00022729"/>
    </source>
</evidence>
<name>R2QR30_9ENTE</name>
<protein>
    <recommendedName>
        <fullName evidence="5">Periplasmic binding protein domain-containing protein</fullName>
    </recommendedName>
</protein>
<gene>
    <name evidence="6" type="ORF">UAU_00356</name>
</gene>
<dbReference type="eggNOG" id="COG1879">
    <property type="taxonomic scope" value="Bacteria"/>
</dbReference>
<dbReference type="SUPFAM" id="SSF53822">
    <property type="entry name" value="Periplasmic binding protein-like I"/>
    <property type="match status" value="1"/>
</dbReference>
<dbReference type="STRING" id="160454.RV10_GL004879"/>
<keyword evidence="3 4" id="KW-0732">Signal</keyword>
<accession>R2QR30</accession>
<reference evidence="6 7" key="1">
    <citation type="submission" date="2013-02" db="EMBL/GenBank/DDBJ databases">
        <title>The Genome Sequence of Enterococcus pallens BAA-351.</title>
        <authorList>
            <consortium name="The Broad Institute Genome Sequencing Platform"/>
            <consortium name="The Broad Institute Genome Sequencing Center for Infectious Disease"/>
            <person name="Earl A.M."/>
            <person name="Gilmore M.S."/>
            <person name="Lebreton F."/>
            <person name="Walker B."/>
            <person name="Young S.K."/>
            <person name="Zeng Q."/>
            <person name="Gargeya S."/>
            <person name="Fitzgerald M."/>
            <person name="Haas B."/>
            <person name="Abouelleil A."/>
            <person name="Alvarado L."/>
            <person name="Arachchi H.M."/>
            <person name="Berlin A.M."/>
            <person name="Chapman S.B."/>
            <person name="Dewar J."/>
            <person name="Goldberg J."/>
            <person name="Griggs A."/>
            <person name="Gujja S."/>
            <person name="Hansen M."/>
            <person name="Howarth C."/>
            <person name="Imamovic A."/>
            <person name="Larimer J."/>
            <person name="McCowan C."/>
            <person name="Murphy C."/>
            <person name="Neiman D."/>
            <person name="Pearson M."/>
            <person name="Priest M."/>
            <person name="Roberts A."/>
            <person name="Saif S."/>
            <person name="Shea T."/>
            <person name="Sisk P."/>
            <person name="Sykes S."/>
            <person name="Wortman J."/>
            <person name="Nusbaum C."/>
            <person name="Birren B."/>
        </authorList>
    </citation>
    <scope>NUCLEOTIDE SEQUENCE [LARGE SCALE GENOMIC DNA]</scope>
    <source>
        <strain evidence="6 7">ATCC BAA-351</strain>
    </source>
</reference>
<feature type="domain" description="Periplasmic binding protein" evidence="5">
    <location>
        <begin position="32"/>
        <end position="277"/>
    </location>
</feature>
<organism evidence="6 7">
    <name type="scientific">Enterococcus pallens ATCC BAA-351</name>
    <dbReference type="NCBI Taxonomy" id="1158607"/>
    <lineage>
        <taxon>Bacteria</taxon>
        <taxon>Bacillati</taxon>
        <taxon>Bacillota</taxon>
        <taxon>Bacilli</taxon>
        <taxon>Lactobacillales</taxon>
        <taxon>Enterococcaceae</taxon>
        <taxon>Enterococcus</taxon>
    </lineage>
</organism>
<dbReference type="InterPro" id="IPR028082">
    <property type="entry name" value="Peripla_BP_I"/>
</dbReference>
<comment type="subcellular location">
    <subcellularLocation>
        <location evidence="1">Cell envelope</location>
    </subcellularLocation>
</comment>
<dbReference type="GO" id="GO:0030313">
    <property type="term" value="C:cell envelope"/>
    <property type="evidence" value="ECO:0007669"/>
    <property type="project" value="UniProtKB-SubCell"/>
</dbReference>
<comment type="caution">
    <text evidence="6">The sequence shown here is derived from an EMBL/GenBank/DDBJ whole genome shotgun (WGS) entry which is preliminary data.</text>
</comment>
<comment type="similarity">
    <text evidence="2">Belongs to the bacterial solute-binding protein 2 family.</text>
</comment>
<proteinExistence type="inferred from homology"/>
<keyword evidence="7" id="KW-1185">Reference proteome</keyword>
<evidence type="ECO:0000259" key="5">
    <source>
        <dbReference type="Pfam" id="PF13407"/>
    </source>
</evidence>
<evidence type="ECO:0000313" key="6">
    <source>
        <dbReference type="EMBL" id="EOH97688.1"/>
    </source>
</evidence>
<dbReference type="PANTHER" id="PTHR46847:SF3">
    <property type="entry name" value="GALACTOFURANOSE-BINDING PROTEIN YTFQ"/>
    <property type="match status" value="1"/>
</dbReference>
<dbReference type="Pfam" id="PF13407">
    <property type="entry name" value="Peripla_BP_4"/>
    <property type="match status" value="1"/>
</dbReference>
<evidence type="ECO:0000256" key="2">
    <source>
        <dbReference type="ARBA" id="ARBA00007639"/>
    </source>
</evidence>
<dbReference type="RefSeq" id="WP_010755421.1">
    <property type="nucleotide sequence ID" value="NZ_ASWD01000002.1"/>
</dbReference>
<dbReference type="HOGENOM" id="CLU_037628_3_2_9"/>
<dbReference type="EMBL" id="AJAQ01000001">
    <property type="protein sequence ID" value="EOH97688.1"/>
    <property type="molecule type" value="Genomic_DNA"/>
</dbReference>
<dbReference type="Gene3D" id="3.40.50.2300">
    <property type="match status" value="2"/>
</dbReference>
<evidence type="ECO:0000313" key="7">
    <source>
        <dbReference type="Proteomes" id="UP000013782"/>
    </source>
</evidence>
<evidence type="ECO:0000256" key="1">
    <source>
        <dbReference type="ARBA" id="ARBA00004196"/>
    </source>
</evidence>
<dbReference type="InterPro" id="IPR025997">
    <property type="entry name" value="SBP_2_dom"/>
</dbReference>
<dbReference type="PROSITE" id="PS51257">
    <property type="entry name" value="PROKAR_LIPOPROTEIN"/>
    <property type="match status" value="1"/>
</dbReference>
<feature type="chain" id="PRO_5038740308" description="Periplasmic binding protein domain-containing protein" evidence="4">
    <location>
        <begin position="20"/>
        <end position="321"/>
    </location>
</feature>
<dbReference type="OrthoDB" id="9814427at2"/>
<dbReference type="GO" id="GO:0030246">
    <property type="term" value="F:carbohydrate binding"/>
    <property type="evidence" value="ECO:0007669"/>
    <property type="project" value="UniProtKB-ARBA"/>
</dbReference>
<feature type="signal peptide" evidence="4">
    <location>
        <begin position="1"/>
        <end position="19"/>
    </location>
</feature>
<evidence type="ECO:0000256" key="4">
    <source>
        <dbReference type="SAM" id="SignalP"/>
    </source>
</evidence>
<dbReference type="AlphaFoldDB" id="R2QR30"/>
<sequence length="321" mass="35772">MKKRITLLLFIFLSFLVGGCEEKSEPEKEIVIGFSQLGSESAWRERNTQSILEAAEMTDYKILFANGQQKQNKQIKDLRSFIASRVDVIVLSPIVETGWENVLEEAKEADIPVILNDRSIVVDDPSLYQTLVGTDGIAQGRRAAEFLQKKFAGYEDSIEIVEITGTPGSSSAEKRGEGFREIINTDPRFSIITSENGDYMLSKGKQVIRKLDQAGQLENIDVIFSHNDDMTVGIVEYLETTTIEPGKDIVIVSVDAQQEAIELLKAGKINCTVECNPNSGPKLMTTINHLLNNGKLEKHNYLSEQVFSEFSDLAAIKDRGY</sequence>
<dbReference type="PATRIC" id="fig|1158607.3.peg.357"/>
<dbReference type="CDD" id="cd06309">
    <property type="entry name" value="PBP1_galactofuranose_YtfQ-like"/>
    <property type="match status" value="1"/>
</dbReference>